<gene>
    <name evidence="1" type="ORF">S03H2_14073</name>
</gene>
<reference evidence="1" key="1">
    <citation type="journal article" date="2014" name="Front. Microbiol.">
        <title>High frequency of phylogenetically diverse reductive dehalogenase-homologous genes in deep subseafloor sedimentary metagenomes.</title>
        <authorList>
            <person name="Kawai M."/>
            <person name="Futagami T."/>
            <person name="Toyoda A."/>
            <person name="Takaki Y."/>
            <person name="Nishi S."/>
            <person name="Hori S."/>
            <person name="Arai W."/>
            <person name="Tsubouchi T."/>
            <person name="Morono Y."/>
            <person name="Uchiyama I."/>
            <person name="Ito T."/>
            <person name="Fujiyama A."/>
            <person name="Inagaki F."/>
            <person name="Takami H."/>
        </authorList>
    </citation>
    <scope>NUCLEOTIDE SEQUENCE</scope>
    <source>
        <strain evidence="1">Expedition CK06-06</strain>
    </source>
</reference>
<proteinExistence type="predicted"/>
<name>X1F831_9ZZZZ</name>
<sequence>MKYALMFNVLKDGEIELMKWRKDIFTPDRSIILLEELTPAVWLWHGVNRSLIERRIASRQAEGLKGYGYKARDTIIGSRTRIIKEIDQRKVGKDAETDQFNQEFQEILNKEFNPIDDIIIDLQMDEFEIGELKLQPAAVPETISEKVSEPIIKSKAEK</sequence>
<feature type="non-terminal residue" evidence="1">
    <location>
        <position position="158"/>
    </location>
</feature>
<accession>X1F831</accession>
<organism evidence="1">
    <name type="scientific">marine sediment metagenome</name>
    <dbReference type="NCBI Taxonomy" id="412755"/>
    <lineage>
        <taxon>unclassified sequences</taxon>
        <taxon>metagenomes</taxon>
        <taxon>ecological metagenomes</taxon>
    </lineage>
</organism>
<evidence type="ECO:0000313" key="1">
    <source>
        <dbReference type="EMBL" id="GAH41796.1"/>
    </source>
</evidence>
<dbReference type="EMBL" id="BARU01007138">
    <property type="protein sequence ID" value="GAH41796.1"/>
    <property type="molecule type" value="Genomic_DNA"/>
</dbReference>
<comment type="caution">
    <text evidence="1">The sequence shown here is derived from an EMBL/GenBank/DDBJ whole genome shotgun (WGS) entry which is preliminary data.</text>
</comment>
<dbReference type="AlphaFoldDB" id="X1F831"/>
<protein>
    <submittedName>
        <fullName evidence="1">Uncharacterized protein</fullName>
    </submittedName>
</protein>